<feature type="domain" description="G-protein coupled receptors family 1 profile" evidence="9">
    <location>
        <begin position="32"/>
        <end position="287"/>
    </location>
</feature>
<evidence type="ECO:0000256" key="1">
    <source>
        <dbReference type="ARBA" id="ARBA00004141"/>
    </source>
</evidence>
<evidence type="ECO:0000256" key="6">
    <source>
        <dbReference type="ARBA" id="ARBA00023170"/>
    </source>
</evidence>
<evidence type="ECO:0000256" key="7">
    <source>
        <dbReference type="ARBA" id="ARBA00023224"/>
    </source>
</evidence>
<dbReference type="SUPFAM" id="SSF81321">
    <property type="entry name" value="Family A G protein-coupled receptor-like"/>
    <property type="match status" value="1"/>
</dbReference>
<keyword evidence="6" id="KW-0675">Receptor</keyword>
<feature type="transmembrane region" description="Helical" evidence="8">
    <location>
        <begin position="96"/>
        <end position="118"/>
    </location>
</feature>
<dbReference type="Proteomes" id="UP000681967">
    <property type="component" value="Unassembled WGS sequence"/>
</dbReference>
<keyword evidence="7" id="KW-0807">Transducer</keyword>
<feature type="transmembrane region" description="Helical" evidence="8">
    <location>
        <begin position="223"/>
        <end position="247"/>
    </location>
</feature>
<keyword evidence="5 8" id="KW-0472">Membrane</keyword>
<keyword evidence="2 8" id="KW-0812">Transmembrane</keyword>
<gene>
    <name evidence="10" type="ORF">BYL167_LOCUS2828</name>
</gene>
<sequence>MSSMSVALRLMSVVLDYSLYTISILTVIGIIGNLINILVFMTLKLFRSSQSAFYLTAESFINIGQLIIIFLGRYLITFYGRDPAETSIFWCKMRNILGQIFRLLSTSFVCFAAFDQFLSTNPRLNLRQLSTLTLARRLTIVSTCFWIFHSIPLAIYVNIDSSATCGITNDGLKNYYSIFYFPFVQGFLPIIFSSLFSILAYRNVRHLIRRQIPIIRRRLDRQLTAMVFVRVIFFTILSLPYSIYCIYKLNASNDREVNFCLYAVNKLLEVIFVSLLNINYASSFFIFIKSSARYSRQVKSFFARKCWKLLKRLCRIHPNVVHSLPSTSNVSANELE</sequence>
<dbReference type="EMBL" id="CAJOBH010000514">
    <property type="protein sequence ID" value="CAF3797924.1"/>
    <property type="molecule type" value="Genomic_DNA"/>
</dbReference>
<keyword evidence="3 8" id="KW-1133">Transmembrane helix</keyword>
<evidence type="ECO:0000256" key="3">
    <source>
        <dbReference type="ARBA" id="ARBA00022989"/>
    </source>
</evidence>
<evidence type="ECO:0000256" key="8">
    <source>
        <dbReference type="SAM" id="Phobius"/>
    </source>
</evidence>
<dbReference type="PANTHER" id="PTHR24243">
    <property type="entry name" value="G-PROTEIN COUPLED RECEPTOR"/>
    <property type="match status" value="1"/>
</dbReference>
<organism evidence="10 11">
    <name type="scientific">Rotaria magnacalcarata</name>
    <dbReference type="NCBI Taxonomy" id="392030"/>
    <lineage>
        <taxon>Eukaryota</taxon>
        <taxon>Metazoa</taxon>
        <taxon>Spiralia</taxon>
        <taxon>Gnathifera</taxon>
        <taxon>Rotifera</taxon>
        <taxon>Eurotatoria</taxon>
        <taxon>Bdelloidea</taxon>
        <taxon>Philodinida</taxon>
        <taxon>Philodinidae</taxon>
        <taxon>Rotaria</taxon>
    </lineage>
</organism>
<evidence type="ECO:0000313" key="11">
    <source>
        <dbReference type="Proteomes" id="UP000681967"/>
    </source>
</evidence>
<dbReference type="PROSITE" id="PS50262">
    <property type="entry name" value="G_PROTEIN_RECEP_F1_2"/>
    <property type="match status" value="1"/>
</dbReference>
<name>A0A8S2JC43_9BILA</name>
<feature type="transmembrane region" description="Helical" evidence="8">
    <location>
        <begin position="267"/>
        <end position="288"/>
    </location>
</feature>
<reference evidence="10" key="1">
    <citation type="submission" date="2021-02" db="EMBL/GenBank/DDBJ databases">
        <authorList>
            <person name="Nowell W R."/>
        </authorList>
    </citation>
    <scope>NUCLEOTIDE SEQUENCE</scope>
</reference>
<comment type="caution">
    <text evidence="10">The sequence shown here is derived from an EMBL/GenBank/DDBJ whole genome shotgun (WGS) entry which is preliminary data.</text>
</comment>
<feature type="transmembrane region" description="Helical" evidence="8">
    <location>
        <begin position="138"/>
        <end position="159"/>
    </location>
</feature>
<dbReference type="PANTHER" id="PTHR24243:SF230">
    <property type="entry name" value="G-PROTEIN COUPLED RECEPTORS FAMILY 1 PROFILE DOMAIN-CONTAINING PROTEIN"/>
    <property type="match status" value="1"/>
</dbReference>
<protein>
    <recommendedName>
        <fullName evidence="9">G-protein coupled receptors family 1 profile domain-containing protein</fullName>
    </recommendedName>
</protein>
<dbReference type="Gene3D" id="1.20.1070.10">
    <property type="entry name" value="Rhodopsin 7-helix transmembrane proteins"/>
    <property type="match status" value="1"/>
</dbReference>
<dbReference type="GO" id="GO:0005886">
    <property type="term" value="C:plasma membrane"/>
    <property type="evidence" value="ECO:0007669"/>
    <property type="project" value="TreeGrafter"/>
</dbReference>
<dbReference type="AlphaFoldDB" id="A0A8S2JC43"/>
<evidence type="ECO:0000313" key="10">
    <source>
        <dbReference type="EMBL" id="CAF3797924.1"/>
    </source>
</evidence>
<feature type="transmembrane region" description="Helical" evidence="8">
    <location>
        <begin position="20"/>
        <end position="40"/>
    </location>
</feature>
<evidence type="ECO:0000259" key="9">
    <source>
        <dbReference type="PROSITE" id="PS50262"/>
    </source>
</evidence>
<proteinExistence type="predicted"/>
<feature type="transmembrane region" description="Helical" evidence="8">
    <location>
        <begin position="179"/>
        <end position="202"/>
    </location>
</feature>
<evidence type="ECO:0000256" key="2">
    <source>
        <dbReference type="ARBA" id="ARBA00022692"/>
    </source>
</evidence>
<dbReference type="InterPro" id="IPR017452">
    <property type="entry name" value="GPCR_Rhodpsn_7TM"/>
</dbReference>
<accession>A0A8S2JC43</accession>
<keyword evidence="4" id="KW-0297">G-protein coupled receptor</keyword>
<evidence type="ECO:0000256" key="5">
    <source>
        <dbReference type="ARBA" id="ARBA00023136"/>
    </source>
</evidence>
<feature type="transmembrane region" description="Helical" evidence="8">
    <location>
        <begin position="52"/>
        <end position="76"/>
    </location>
</feature>
<evidence type="ECO:0000256" key="4">
    <source>
        <dbReference type="ARBA" id="ARBA00023040"/>
    </source>
</evidence>
<dbReference type="GO" id="GO:0004930">
    <property type="term" value="F:G protein-coupled receptor activity"/>
    <property type="evidence" value="ECO:0007669"/>
    <property type="project" value="UniProtKB-KW"/>
</dbReference>
<comment type="subcellular location">
    <subcellularLocation>
        <location evidence="1">Membrane</location>
        <topology evidence="1">Multi-pass membrane protein</topology>
    </subcellularLocation>
</comment>